<dbReference type="Pfam" id="PF02632">
    <property type="entry name" value="BioY"/>
    <property type="match status" value="1"/>
</dbReference>
<feature type="transmembrane region" description="Helical" evidence="9">
    <location>
        <begin position="159"/>
        <end position="184"/>
    </location>
</feature>
<accession>A0ABP9K5W0</accession>
<gene>
    <name evidence="10" type="ORF">GCM10023318_18790</name>
</gene>
<evidence type="ECO:0000256" key="8">
    <source>
        <dbReference type="PIRNR" id="PIRNR016661"/>
    </source>
</evidence>
<name>A0ABP9K5W0_9NOCA</name>
<comment type="subcellular location">
    <subcellularLocation>
        <location evidence="1 8">Cell membrane</location>
        <topology evidence="1 8">Multi-pass membrane protein</topology>
    </subcellularLocation>
</comment>
<keyword evidence="7 8" id="KW-0472">Membrane</keyword>
<evidence type="ECO:0000256" key="6">
    <source>
        <dbReference type="ARBA" id="ARBA00022989"/>
    </source>
</evidence>
<dbReference type="PANTHER" id="PTHR34295">
    <property type="entry name" value="BIOTIN TRANSPORTER BIOY"/>
    <property type="match status" value="1"/>
</dbReference>
<evidence type="ECO:0000256" key="7">
    <source>
        <dbReference type="ARBA" id="ARBA00023136"/>
    </source>
</evidence>
<evidence type="ECO:0000256" key="2">
    <source>
        <dbReference type="ARBA" id="ARBA00010692"/>
    </source>
</evidence>
<evidence type="ECO:0000256" key="4">
    <source>
        <dbReference type="ARBA" id="ARBA00022475"/>
    </source>
</evidence>
<evidence type="ECO:0000313" key="11">
    <source>
        <dbReference type="Proteomes" id="UP001500603"/>
    </source>
</evidence>
<feature type="transmembrane region" description="Helical" evidence="9">
    <location>
        <begin position="132"/>
        <end position="153"/>
    </location>
</feature>
<protein>
    <recommendedName>
        <fullName evidence="8">Biotin transporter</fullName>
    </recommendedName>
</protein>
<proteinExistence type="inferred from homology"/>
<evidence type="ECO:0000256" key="3">
    <source>
        <dbReference type="ARBA" id="ARBA00022448"/>
    </source>
</evidence>
<comment type="similarity">
    <text evidence="2 8">Belongs to the BioY family.</text>
</comment>
<evidence type="ECO:0000256" key="9">
    <source>
        <dbReference type="SAM" id="Phobius"/>
    </source>
</evidence>
<dbReference type="Gene3D" id="1.10.1760.20">
    <property type="match status" value="1"/>
</dbReference>
<feature type="transmembrane region" description="Helical" evidence="9">
    <location>
        <begin position="21"/>
        <end position="41"/>
    </location>
</feature>
<dbReference type="Proteomes" id="UP001500603">
    <property type="component" value="Unassembled WGS sequence"/>
</dbReference>
<keyword evidence="5 9" id="KW-0812">Transmembrane</keyword>
<dbReference type="PANTHER" id="PTHR34295:SF4">
    <property type="entry name" value="BIOTIN TRANSPORTER BIOY-RELATED"/>
    <property type="match status" value="1"/>
</dbReference>
<evidence type="ECO:0000256" key="5">
    <source>
        <dbReference type="ARBA" id="ARBA00022692"/>
    </source>
</evidence>
<evidence type="ECO:0000256" key="1">
    <source>
        <dbReference type="ARBA" id="ARBA00004651"/>
    </source>
</evidence>
<sequence length="197" mass="19939">MEDIETPRSPRKSPVRFSARDMAQIAVFAALIAAMGLPGAITVGFSGVPITVQTLGVILAGAVLGARKGTAAVLVFLALTMIGLPLLSGGRTGLTALAGPSAGYLVGWIPATLFIGLLTTRILPKYPTALGLLINAIGGLFVIYLVGTLGLLLRTDIGVWAAIGTNGAFIPGDLVKVVVATVVAKGVHRAYPGLAGG</sequence>
<organism evidence="10 11">
    <name type="scientific">Nocardia callitridis</name>
    <dbReference type="NCBI Taxonomy" id="648753"/>
    <lineage>
        <taxon>Bacteria</taxon>
        <taxon>Bacillati</taxon>
        <taxon>Actinomycetota</taxon>
        <taxon>Actinomycetes</taxon>
        <taxon>Mycobacteriales</taxon>
        <taxon>Nocardiaceae</taxon>
        <taxon>Nocardia</taxon>
    </lineage>
</organism>
<keyword evidence="11" id="KW-1185">Reference proteome</keyword>
<keyword evidence="6 9" id="KW-1133">Transmembrane helix</keyword>
<feature type="transmembrane region" description="Helical" evidence="9">
    <location>
        <begin position="47"/>
        <end position="64"/>
    </location>
</feature>
<evidence type="ECO:0000313" key="10">
    <source>
        <dbReference type="EMBL" id="GAA5049644.1"/>
    </source>
</evidence>
<feature type="transmembrane region" description="Helical" evidence="9">
    <location>
        <begin position="102"/>
        <end position="120"/>
    </location>
</feature>
<dbReference type="PIRSF" id="PIRSF016661">
    <property type="entry name" value="BioY"/>
    <property type="match status" value="1"/>
</dbReference>
<keyword evidence="4 8" id="KW-1003">Cell membrane</keyword>
<reference evidence="11" key="1">
    <citation type="journal article" date="2019" name="Int. J. Syst. Evol. Microbiol.">
        <title>The Global Catalogue of Microorganisms (GCM) 10K type strain sequencing project: providing services to taxonomists for standard genome sequencing and annotation.</title>
        <authorList>
            <consortium name="The Broad Institute Genomics Platform"/>
            <consortium name="The Broad Institute Genome Sequencing Center for Infectious Disease"/>
            <person name="Wu L."/>
            <person name="Ma J."/>
        </authorList>
    </citation>
    <scope>NUCLEOTIDE SEQUENCE [LARGE SCALE GENOMIC DNA]</scope>
    <source>
        <strain evidence="11">JCM 18298</strain>
    </source>
</reference>
<dbReference type="InterPro" id="IPR003784">
    <property type="entry name" value="BioY"/>
</dbReference>
<feature type="transmembrane region" description="Helical" evidence="9">
    <location>
        <begin position="71"/>
        <end position="90"/>
    </location>
</feature>
<comment type="caution">
    <text evidence="10">The sequence shown here is derived from an EMBL/GenBank/DDBJ whole genome shotgun (WGS) entry which is preliminary data.</text>
</comment>
<keyword evidence="3 8" id="KW-0813">Transport</keyword>
<dbReference type="EMBL" id="BAABJM010000002">
    <property type="protein sequence ID" value="GAA5049644.1"/>
    <property type="molecule type" value="Genomic_DNA"/>
</dbReference>